<keyword evidence="4 7" id="KW-0862">Zinc</keyword>
<evidence type="ECO:0000256" key="1">
    <source>
        <dbReference type="ARBA" id="ARBA00006217"/>
    </source>
</evidence>
<organism evidence="8 9">
    <name type="scientific">Methanorbis furvi</name>
    <dbReference type="NCBI Taxonomy" id="3028299"/>
    <lineage>
        <taxon>Archaea</taxon>
        <taxon>Methanobacteriati</taxon>
        <taxon>Methanobacteriota</taxon>
        <taxon>Stenosarchaea group</taxon>
        <taxon>Methanomicrobia</taxon>
        <taxon>Methanomicrobiales</taxon>
        <taxon>Methanocorpusculaceae</taxon>
        <taxon>Methanorbis</taxon>
    </lineage>
</organism>
<evidence type="ECO:0000313" key="8">
    <source>
        <dbReference type="EMBL" id="MDV0441855.1"/>
    </source>
</evidence>
<evidence type="ECO:0000256" key="6">
    <source>
        <dbReference type="ARBA" id="ARBA00048348"/>
    </source>
</evidence>
<dbReference type="SUPFAM" id="SSF53056">
    <property type="entry name" value="beta-carbonic anhydrase, cab"/>
    <property type="match status" value="1"/>
</dbReference>
<dbReference type="GO" id="GO:0004089">
    <property type="term" value="F:carbonate dehydratase activity"/>
    <property type="evidence" value="ECO:0007669"/>
    <property type="project" value="UniProtKB-EC"/>
</dbReference>
<comment type="cofactor">
    <cofactor evidence="7">
        <name>Zn(2+)</name>
        <dbReference type="ChEBI" id="CHEBI:29105"/>
    </cofactor>
    <text evidence="7">Binds 1 zinc ion per subunit.</text>
</comment>
<dbReference type="GO" id="GO:0008270">
    <property type="term" value="F:zinc ion binding"/>
    <property type="evidence" value="ECO:0007669"/>
    <property type="project" value="InterPro"/>
</dbReference>
<evidence type="ECO:0000313" key="9">
    <source>
        <dbReference type="Proteomes" id="UP001273136"/>
    </source>
</evidence>
<dbReference type="RefSeq" id="WP_338094259.1">
    <property type="nucleotide sequence ID" value="NZ_JAWDKA010000005.1"/>
</dbReference>
<dbReference type="Gene3D" id="3.40.1050.10">
    <property type="entry name" value="Carbonic anhydrase"/>
    <property type="match status" value="1"/>
</dbReference>
<dbReference type="GO" id="GO:0015976">
    <property type="term" value="P:carbon utilization"/>
    <property type="evidence" value="ECO:0007669"/>
    <property type="project" value="InterPro"/>
</dbReference>
<dbReference type="Pfam" id="PF00484">
    <property type="entry name" value="Pro_CA"/>
    <property type="match status" value="1"/>
</dbReference>
<keyword evidence="5 8" id="KW-0456">Lyase</keyword>
<dbReference type="SMART" id="SM00947">
    <property type="entry name" value="Pro_CA"/>
    <property type="match status" value="1"/>
</dbReference>
<comment type="similarity">
    <text evidence="1">Belongs to the beta-class carbonic anhydrase family.</text>
</comment>
<comment type="catalytic activity">
    <reaction evidence="6">
        <text>hydrogencarbonate + H(+) = CO2 + H2O</text>
        <dbReference type="Rhea" id="RHEA:10748"/>
        <dbReference type="ChEBI" id="CHEBI:15377"/>
        <dbReference type="ChEBI" id="CHEBI:15378"/>
        <dbReference type="ChEBI" id="CHEBI:16526"/>
        <dbReference type="ChEBI" id="CHEBI:17544"/>
        <dbReference type="EC" id="4.2.1.1"/>
    </reaction>
</comment>
<evidence type="ECO:0000256" key="4">
    <source>
        <dbReference type="ARBA" id="ARBA00022833"/>
    </source>
</evidence>
<dbReference type="PROSITE" id="PS00705">
    <property type="entry name" value="PROK_CO2_ANHYDRASE_2"/>
    <property type="match status" value="1"/>
</dbReference>
<evidence type="ECO:0000256" key="2">
    <source>
        <dbReference type="ARBA" id="ARBA00012925"/>
    </source>
</evidence>
<dbReference type="InterPro" id="IPR036874">
    <property type="entry name" value="Carbonic_anhydrase_sf"/>
</dbReference>
<gene>
    <name evidence="8" type="primary">cynT_2</name>
    <name evidence="8" type="ORF">McpAg1_10660</name>
</gene>
<dbReference type="InterPro" id="IPR001765">
    <property type="entry name" value="Carbonic_anhydrase"/>
</dbReference>
<sequence length="195" mass="22449">MTKEFIEGNKIFLEKDFERKKDRYMTLVESQHPTVLWIGCSDSRVNPERITHSRAGELFTHRNIGNIVPTHDWNFATVLEYAVKHLKVKKIVVCGHSDCGALKALDADMKDDAYIPMWIYNAKEAQMRVDARLPEQPKTPEEKAARKKEIEIENVRLQIEHLKTYPLVSEAERKGTVAVHGLYYDLKTGVLTEIA</sequence>
<protein>
    <recommendedName>
        <fullName evidence="2">carbonic anhydrase</fullName>
        <ecNumber evidence="2">4.2.1.1</ecNumber>
    </recommendedName>
</protein>
<accession>A0AAE4MD13</accession>
<dbReference type="AlphaFoldDB" id="A0AAE4MD13"/>
<keyword evidence="9" id="KW-1185">Reference proteome</keyword>
<feature type="binding site" evidence="7">
    <location>
        <position position="40"/>
    </location>
    <ligand>
        <name>Zn(2+)</name>
        <dbReference type="ChEBI" id="CHEBI:29105"/>
    </ligand>
</feature>
<keyword evidence="3 7" id="KW-0479">Metal-binding</keyword>
<dbReference type="EMBL" id="JAWDKA010000005">
    <property type="protein sequence ID" value="MDV0441855.1"/>
    <property type="molecule type" value="Genomic_DNA"/>
</dbReference>
<dbReference type="InterPro" id="IPR015892">
    <property type="entry name" value="Carbonic_anhydrase_CS"/>
</dbReference>
<dbReference type="Proteomes" id="UP001273136">
    <property type="component" value="Unassembled WGS sequence"/>
</dbReference>
<evidence type="ECO:0000256" key="7">
    <source>
        <dbReference type="PIRSR" id="PIRSR601765-2"/>
    </source>
</evidence>
<evidence type="ECO:0000256" key="3">
    <source>
        <dbReference type="ARBA" id="ARBA00022723"/>
    </source>
</evidence>
<feature type="binding site" evidence="7">
    <location>
        <position position="96"/>
    </location>
    <ligand>
        <name>Zn(2+)</name>
        <dbReference type="ChEBI" id="CHEBI:29105"/>
    </ligand>
</feature>
<dbReference type="PROSITE" id="PS00704">
    <property type="entry name" value="PROK_CO2_ANHYDRASE_1"/>
    <property type="match status" value="1"/>
</dbReference>
<feature type="binding site" evidence="7">
    <location>
        <position position="99"/>
    </location>
    <ligand>
        <name>Zn(2+)</name>
        <dbReference type="ChEBI" id="CHEBI:29105"/>
    </ligand>
</feature>
<evidence type="ECO:0000256" key="5">
    <source>
        <dbReference type="ARBA" id="ARBA00023239"/>
    </source>
</evidence>
<name>A0AAE4MD13_9EURY</name>
<dbReference type="PANTHER" id="PTHR11002:SF76">
    <property type="entry name" value="CARBONIC ANHYDRASE"/>
    <property type="match status" value="1"/>
</dbReference>
<dbReference type="PANTHER" id="PTHR11002">
    <property type="entry name" value="CARBONIC ANHYDRASE"/>
    <property type="match status" value="1"/>
</dbReference>
<reference evidence="8" key="1">
    <citation type="submission" date="2023-06" db="EMBL/GenBank/DDBJ databases">
        <title>Genome sequence of Methancorpusculaceae sp. Ag1.</title>
        <authorList>
            <person name="Protasov E."/>
            <person name="Platt K."/>
            <person name="Poehlein A."/>
            <person name="Daniel R."/>
            <person name="Brune A."/>
        </authorList>
    </citation>
    <scope>NUCLEOTIDE SEQUENCE</scope>
    <source>
        <strain evidence="8">Ag1</strain>
    </source>
</reference>
<dbReference type="EC" id="4.2.1.1" evidence="2"/>
<proteinExistence type="inferred from homology"/>
<comment type="caution">
    <text evidence="8">The sequence shown here is derived from an EMBL/GenBank/DDBJ whole genome shotgun (WGS) entry which is preliminary data.</text>
</comment>